<accession>A0A0C2IFA3</accession>
<dbReference type="Proteomes" id="UP000031668">
    <property type="component" value="Unassembled WGS sequence"/>
</dbReference>
<dbReference type="PANTHER" id="PTHR13060">
    <property type="entry name" value="SGT1 PROTEIN HSGT1 SUPPRESSOR OF GCR2"/>
    <property type="match status" value="1"/>
</dbReference>
<protein>
    <submittedName>
        <fullName evidence="1">Protein SGT1 ecdysoneless</fullName>
    </submittedName>
</protein>
<name>A0A0C2IFA3_THEKT</name>
<evidence type="ECO:0000313" key="1">
    <source>
        <dbReference type="EMBL" id="KII64019.1"/>
    </source>
</evidence>
<gene>
    <name evidence="1" type="ORF">RF11_14643</name>
</gene>
<keyword evidence="2" id="KW-1185">Reference proteome</keyword>
<dbReference type="AlphaFoldDB" id="A0A0C2IFA3"/>
<proteinExistence type="predicted"/>
<organism evidence="1 2">
    <name type="scientific">Thelohanellus kitauei</name>
    <name type="common">Myxosporean</name>
    <dbReference type="NCBI Taxonomy" id="669202"/>
    <lineage>
        <taxon>Eukaryota</taxon>
        <taxon>Metazoa</taxon>
        <taxon>Cnidaria</taxon>
        <taxon>Myxozoa</taxon>
        <taxon>Myxosporea</taxon>
        <taxon>Bivalvulida</taxon>
        <taxon>Platysporina</taxon>
        <taxon>Myxobolidae</taxon>
        <taxon>Thelohanellus</taxon>
    </lineage>
</organism>
<dbReference type="Pfam" id="PF07093">
    <property type="entry name" value="SGT1"/>
    <property type="match status" value="1"/>
</dbReference>
<dbReference type="EMBL" id="JWZT01004474">
    <property type="protein sequence ID" value="KII64019.1"/>
    <property type="molecule type" value="Genomic_DNA"/>
</dbReference>
<dbReference type="PANTHER" id="PTHR13060:SF0">
    <property type="entry name" value="PROTEIN ECDYSONELESS HOMOLOG"/>
    <property type="match status" value="1"/>
</dbReference>
<dbReference type="InterPro" id="IPR010770">
    <property type="entry name" value="Ecd"/>
</dbReference>
<evidence type="ECO:0000313" key="2">
    <source>
        <dbReference type="Proteomes" id="UP000031668"/>
    </source>
</evidence>
<comment type="caution">
    <text evidence="1">The sequence shown here is derived from an EMBL/GenBank/DDBJ whole genome shotgun (WGS) entry which is preliminary data.</text>
</comment>
<reference evidence="1 2" key="1">
    <citation type="journal article" date="2014" name="Genome Biol. Evol.">
        <title>The genome of the myxosporean Thelohanellus kitauei shows adaptations to nutrient acquisition within its fish host.</title>
        <authorList>
            <person name="Yang Y."/>
            <person name="Xiong J."/>
            <person name="Zhou Z."/>
            <person name="Huo F."/>
            <person name="Miao W."/>
            <person name="Ran C."/>
            <person name="Liu Y."/>
            <person name="Zhang J."/>
            <person name="Feng J."/>
            <person name="Wang M."/>
            <person name="Wang M."/>
            <person name="Wang L."/>
            <person name="Yao B."/>
        </authorList>
    </citation>
    <scope>NUCLEOTIDE SEQUENCE [LARGE SCALE GENOMIC DNA]</scope>
    <source>
        <strain evidence="1">Wuqing</strain>
    </source>
</reference>
<sequence length="504" mass="58232">MEDPSLYFDIYHKYNNEKDTKLWLKNQIQALIQKFEESDLDHIWDKNGFQFKIKSENSHYYIQASHTLGSGFDDEIYDSDGDFLLIDSHRDIKVPDHKPEEFSVFSYKGGLYPIHKNTPIPSIFHMTPEDLSNNKLIDQVEYHINSRITLLQDNMIEFNVKCPHELAYMLHKCPKLITNIVNEYRDNFPVNYELLKAIESYAEPLVRYRVKFSKNLFANIYSDGYQPSRRSSWSTYGSDLPLVIGYRLTAGYHAYKQLITRSDDDFIFKTAKWKKFMEGLKSRKYFKNEIEGSAEYQRLEEEARQHFKQKVVFVEHSDTVVYDPTSCVPELLANYSSDLPIPPCPDVSDDLSWLNDSKKTEEELIYEKYNKFPDFKESRLNNFSSARSDVLEGVEFNEPNLEKNIEIEPEGVEKALKKLLDDFDINYCSDDSLGSLGEEEAAEMSRLMDEIGNDLKGCDDAPVGNEILNLMNSIMSQTEAGGPASNLMNVLGLNQEAEKSSQGC</sequence>
<dbReference type="GO" id="GO:0005634">
    <property type="term" value="C:nucleus"/>
    <property type="evidence" value="ECO:0007669"/>
    <property type="project" value="TreeGrafter"/>
</dbReference>
<dbReference type="OrthoDB" id="27237at2759"/>